<evidence type="ECO:0000313" key="3">
    <source>
        <dbReference type="Proteomes" id="UP000005808"/>
    </source>
</evidence>
<organism evidence="2 3">
    <name type="scientific">Cupriavidus basilensis OR16</name>
    <dbReference type="NCBI Taxonomy" id="1127483"/>
    <lineage>
        <taxon>Bacteria</taxon>
        <taxon>Pseudomonadati</taxon>
        <taxon>Pseudomonadota</taxon>
        <taxon>Betaproteobacteria</taxon>
        <taxon>Burkholderiales</taxon>
        <taxon>Burkholderiaceae</taxon>
        <taxon>Cupriavidus</taxon>
    </lineage>
</organism>
<dbReference type="RefSeq" id="WP_006159919.1">
    <property type="nucleotide sequence ID" value="NZ_AHJE01000054.1"/>
</dbReference>
<dbReference type="GO" id="GO:0016301">
    <property type="term" value="F:kinase activity"/>
    <property type="evidence" value="ECO:0007669"/>
    <property type="project" value="UniProtKB-KW"/>
</dbReference>
<sequence>MSQQTNPSDDRGALDRPEPGEPGHEAHLMPVPLEPVQGVEVATLIGQVAHDLRSALNGVQSWVYVLDRSLDIPSTPAQRALAGIRTGMQQQLALIEHMEEAVALLADDSPPRWEPIDLLAALGTAMEAVRPAAEARGLILAVAHLDGPDGKQAPGSPDAAGLQNVFIIDADPLRLDPLLRYLLEHCVRHARSADTIEAHLAPEAGHIRLRITECRAPSDARRDERIAVLADFLRRRTGPDDVHAPRQGSALLLARRLAETQGARMTAEGHRCSTGSLSVCISVCFPIHCAPR</sequence>
<reference evidence="2 3" key="1">
    <citation type="journal article" date="2012" name="J. Bacteriol.">
        <title>De Novo Genome Project of Cupriavidus basilensis OR16.</title>
        <authorList>
            <person name="Cserhati M."/>
            <person name="Kriszt B."/>
            <person name="Szoboszlay S."/>
            <person name="Toth A."/>
            <person name="Szabo I."/>
            <person name="Tancsics A."/>
            <person name="Nagy I."/>
            <person name="Horvath B."/>
            <person name="Nagy I."/>
            <person name="Kukolya J."/>
        </authorList>
    </citation>
    <scope>NUCLEOTIDE SEQUENCE [LARGE SCALE GENOMIC DNA]</scope>
    <source>
        <strain evidence="2 3">OR16</strain>
    </source>
</reference>
<protein>
    <submittedName>
        <fullName evidence="2">Signal transduction histidine kinase</fullName>
    </submittedName>
</protein>
<evidence type="ECO:0000313" key="2">
    <source>
        <dbReference type="EMBL" id="EHP41028.1"/>
    </source>
</evidence>
<evidence type="ECO:0000256" key="1">
    <source>
        <dbReference type="SAM" id="MobiDB-lite"/>
    </source>
</evidence>
<accession>H1S912</accession>
<dbReference type="AlphaFoldDB" id="H1S912"/>
<gene>
    <name evidence="2" type="ORF">OR16_22438</name>
</gene>
<name>H1S912_9BURK</name>
<keyword evidence="2" id="KW-0418">Kinase</keyword>
<proteinExistence type="predicted"/>
<feature type="compositionally biased region" description="Basic and acidic residues" evidence="1">
    <location>
        <begin position="8"/>
        <end position="27"/>
    </location>
</feature>
<dbReference type="Proteomes" id="UP000005808">
    <property type="component" value="Unassembled WGS sequence"/>
</dbReference>
<feature type="region of interest" description="Disordered" evidence="1">
    <location>
        <begin position="1"/>
        <end position="28"/>
    </location>
</feature>
<keyword evidence="2" id="KW-0808">Transferase</keyword>
<comment type="caution">
    <text evidence="2">The sequence shown here is derived from an EMBL/GenBank/DDBJ whole genome shotgun (WGS) entry which is preliminary data.</text>
</comment>
<dbReference type="EMBL" id="AHJE01000054">
    <property type="protein sequence ID" value="EHP41028.1"/>
    <property type="molecule type" value="Genomic_DNA"/>
</dbReference>
<dbReference type="PATRIC" id="fig|1127483.3.peg.4487"/>